<dbReference type="STRING" id="1284197.S8BYA9"/>
<feature type="domain" description="A to I editase" evidence="1">
    <location>
        <begin position="74"/>
        <end position="412"/>
    </location>
</feature>
<dbReference type="PANTHER" id="PTHR47803">
    <property type="entry name" value="TRNA-SPECIFIC ADENOSINE DEAMINASE 1"/>
    <property type="match status" value="1"/>
</dbReference>
<dbReference type="PANTHER" id="PTHR47803:SF1">
    <property type="entry name" value="TRNA-SPECIFIC ADENOSINE DEAMINASE 1"/>
    <property type="match status" value="1"/>
</dbReference>
<dbReference type="GO" id="GO:0043829">
    <property type="term" value="F:tRNA-specific adenosine-37 deaminase activity"/>
    <property type="evidence" value="ECO:0007669"/>
    <property type="project" value="TreeGrafter"/>
</dbReference>
<evidence type="ECO:0000313" key="2">
    <source>
        <dbReference type="EMBL" id="EPS44473.1"/>
    </source>
</evidence>
<dbReference type="OMA" id="PDIKIYM"/>
<accession>S8BYA9</accession>
<proteinExistence type="predicted"/>
<reference evidence="2 3" key="1">
    <citation type="journal article" date="2013" name="PLoS Genet.">
        <title>Genomic mechanisms accounting for the adaptation to parasitism in nematode-trapping fungi.</title>
        <authorList>
            <person name="Meerupati T."/>
            <person name="Andersson K.M."/>
            <person name="Friman E."/>
            <person name="Kumar D."/>
            <person name="Tunlid A."/>
            <person name="Ahren D."/>
        </authorList>
    </citation>
    <scope>NUCLEOTIDE SEQUENCE [LARGE SCALE GENOMIC DNA]</scope>
    <source>
        <strain evidence="2 3">CBS 200.50</strain>
    </source>
</reference>
<dbReference type="HOGENOM" id="CLU_005382_2_1_1"/>
<dbReference type="GO" id="GO:0002100">
    <property type="term" value="P:tRNA wobble adenosine to inosine editing"/>
    <property type="evidence" value="ECO:0007669"/>
    <property type="project" value="InterPro"/>
</dbReference>
<dbReference type="Pfam" id="PF02137">
    <property type="entry name" value="A_deamin"/>
    <property type="match status" value="1"/>
</dbReference>
<organism evidence="2 3">
    <name type="scientific">Dactylellina haptotyla (strain CBS 200.50)</name>
    <name type="common">Nematode-trapping fungus</name>
    <name type="synonym">Monacrosporium haptotylum</name>
    <dbReference type="NCBI Taxonomy" id="1284197"/>
    <lineage>
        <taxon>Eukaryota</taxon>
        <taxon>Fungi</taxon>
        <taxon>Dikarya</taxon>
        <taxon>Ascomycota</taxon>
        <taxon>Pezizomycotina</taxon>
        <taxon>Orbiliomycetes</taxon>
        <taxon>Orbiliales</taxon>
        <taxon>Orbiliaceae</taxon>
        <taxon>Dactylellina</taxon>
    </lineage>
</organism>
<evidence type="ECO:0000313" key="3">
    <source>
        <dbReference type="Proteomes" id="UP000015100"/>
    </source>
</evidence>
<dbReference type="eggNOG" id="KOG2777">
    <property type="taxonomic scope" value="Eukaryota"/>
</dbReference>
<gene>
    <name evidence="2" type="ORF">H072_1513</name>
</gene>
<reference evidence="3" key="2">
    <citation type="submission" date="2013-04" db="EMBL/GenBank/DDBJ databases">
        <title>Genomic mechanisms accounting for the adaptation to parasitism in nematode-trapping fungi.</title>
        <authorList>
            <person name="Ahren D.G."/>
        </authorList>
    </citation>
    <scope>NUCLEOTIDE SEQUENCE [LARGE SCALE GENOMIC DNA]</scope>
    <source>
        <strain evidence="3">CBS 200.50</strain>
    </source>
</reference>
<name>S8BYA9_DACHA</name>
<comment type="caution">
    <text evidence="2">The sequence shown here is derived from an EMBL/GenBank/DDBJ whole genome shotgun (WGS) entry which is preliminary data.</text>
</comment>
<dbReference type="InterPro" id="IPR002466">
    <property type="entry name" value="A_deamin"/>
</dbReference>
<sequence>MLSGTTTPPPRETCTCTCPGDSLEQRVARLALDAFHALPARCKPRWDPPAGVREWVPMSAVVLAQNDGGLHLASLATGSKCLPAAILPKASGLVLHDSHAEILALRALNRFLLQDAQAILLSPHYASPFLERVAGGLLGTFELRPSVSIHLFSTEPPCGDASMEFIMAAQQDATPWLLPPALDPACDKIPPLPGRAYFSSLSVVRRKPSRPDAPPTLSKSCTDKLTLRQFTSVLSSPSTLLISPHNAYISTFTVPFDKYNPQGYARAFTSKGRLSTFEGDLRIGPYTFNPFKVTPLPQSFELTYAYSKPPPEDTTTRASNISLLHINHPTNPTTEVLISGVKQGNGQLSISRDNRKGSVVCRNKLYILLREVVKLSDNDDLKTSVASFQCYRDLKINNCERNEMKNRLTNALCGWEHNIGDDEWLLQ</sequence>
<dbReference type="Proteomes" id="UP000015100">
    <property type="component" value="Unassembled WGS sequence"/>
</dbReference>
<dbReference type="AlphaFoldDB" id="S8BYA9"/>
<dbReference type="PROSITE" id="PS50141">
    <property type="entry name" value="A_DEAMIN_EDITASE"/>
    <property type="match status" value="1"/>
</dbReference>
<dbReference type="InterPro" id="IPR042935">
    <property type="entry name" value="Tad1"/>
</dbReference>
<keyword evidence="3" id="KW-1185">Reference proteome</keyword>
<dbReference type="GO" id="GO:0003723">
    <property type="term" value="F:RNA binding"/>
    <property type="evidence" value="ECO:0007669"/>
    <property type="project" value="InterPro"/>
</dbReference>
<dbReference type="SMART" id="SM00552">
    <property type="entry name" value="ADEAMc"/>
    <property type="match status" value="1"/>
</dbReference>
<dbReference type="OrthoDB" id="10268011at2759"/>
<protein>
    <recommendedName>
        <fullName evidence="1">A to I editase domain-containing protein</fullName>
    </recommendedName>
</protein>
<evidence type="ECO:0000259" key="1">
    <source>
        <dbReference type="PROSITE" id="PS50141"/>
    </source>
</evidence>
<dbReference type="EMBL" id="AQGS01000045">
    <property type="protein sequence ID" value="EPS44473.1"/>
    <property type="molecule type" value="Genomic_DNA"/>
</dbReference>